<reference evidence="1 2" key="1">
    <citation type="submission" date="2015-08" db="EMBL/GenBank/DDBJ databases">
        <title>Antibacterial properties of a collection of Vibrionaceae strains.</title>
        <authorList>
            <person name="Giubergia S."/>
        </authorList>
    </citation>
    <scope>NUCLEOTIDE SEQUENCE [LARGE SCALE GENOMIC DNA]</scope>
    <source>
        <strain evidence="1 2">S0821</strain>
    </source>
</reference>
<evidence type="ECO:0000313" key="1">
    <source>
        <dbReference type="EMBL" id="KQH83552.1"/>
    </source>
</evidence>
<dbReference type="RefSeq" id="WP_047954744.1">
    <property type="nucleotide sequence ID" value="NZ_LKHS01000040.1"/>
</dbReference>
<dbReference type="AlphaFoldDB" id="A0A0Q2USJ5"/>
<gene>
    <name evidence="1" type="ORF">AMR76_22290</name>
</gene>
<evidence type="ECO:0000313" key="2">
    <source>
        <dbReference type="Proteomes" id="UP000051221"/>
    </source>
</evidence>
<keyword evidence="2" id="KW-1185">Reference proteome</keyword>
<dbReference type="InParanoid" id="A0A0Q2USJ5"/>
<comment type="caution">
    <text evidence="1">The sequence shown here is derived from an EMBL/GenBank/DDBJ whole genome shotgun (WGS) entry which is preliminary data.</text>
</comment>
<accession>A0A0Q2USJ5</accession>
<dbReference type="EMBL" id="LKHS01000040">
    <property type="protein sequence ID" value="KQH83552.1"/>
    <property type="molecule type" value="Genomic_DNA"/>
</dbReference>
<dbReference type="Proteomes" id="UP000051221">
    <property type="component" value="Unassembled WGS sequence"/>
</dbReference>
<name>A0A0Q2USJ5_VIBFU</name>
<organism evidence="1 2">
    <name type="scientific">Vibrio furnissii</name>
    <dbReference type="NCBI Taxonomy" id="29494"/>
    <lineage>
        <taxon>Bacteria</taxon>
        <taxon>Pseudomonadati</taxon>
        <taxon>Pseudomonadota</taxon>
        <taxon>Gammaproteobacteria</taxon>
        <taxon>Vibrionales</taxon>
        <taxon>Vibrionaceae</taxon>
        <taxon>Vibrio</taxon>
    </lineage>
</organism>
<proteinExistence type="predicted"/>
<sequence length="122" mass="13165">MTLINTVLRYAAMSVLFIGLTACGDQEETQAATADIEVSISTNPHWGTLVFDLQAINDTTVISDVVINRGNCRLPAGTTSELARNVSLKFGQTYTGYSNNCTVDNVKEIEVTSSAGTFVYTF</sequence>
<protein>
    <submittedName>
        <fullName evidence="1">Uncharacterized protein</fullName>
    </submittedName>
</protein>